<name>A0A6A6IAH9_9PLEO</name>
<dbReference type="OrthoDB" id="9991317at2759"/>
<feature type="transmembrane region" description="Helical" evidence="1">
    <location>
        <begin position="1055"/>
        <end position="1078"/>
    </location>
</feature>
<sequence length="1093" mass="123382">MASNPDQAQKPPNETVAFHGEDDLLVSLRRHVDETKTEEAYSSAIDTTRDALGFIPHTDDEQPENQLREGWYYYCLGVWTGLRQQQFRPQAHNEMDETIQLLQHAISLTEKVAHHPKLGFWMIRLAWYLNERYQKYNRSADCHAVIQLLEQSLSLFGQDDQKHIFKARAMLGAAYQNRYQVQGETSDLIRSIEPLEKALQSPTAVDMDIAAAHIRLGTALMQLLDVGGDVASHCYWQRYFYQNSQEDLLEAHAILEGIHLSRERHPRPLTYIVYLAGIKNSMYDRSGDPSLLDQATSLLQDAILNEEGRPHDAHYYEAKLGLLNALEDRYSHSNAVADLESAIAIARGTLEQLPPDSQRYMRFSYSLSRWLRKHWQRLGRIEDLDESQAILRTIVDATANDPVLRSYNLQYRRQLAFTMMRRIGLLSDRAISSASSVALDAMNLLKGVVAETPQDLFHAKETAVMLLCLCYLFLHRMASRTEHQNYLDLALEEWLKFGDTCPDVPWVQEEFAAMLDRIYEMRLVTSPSLGTWQECLAAKKRFLKLSSSFRTRYETLVGISQLLLGLEEAKEAYGCLRSAVALMPFFVGVSNARDDHEYSIKEASEAGFTIATYTSEETDDETTEVLVSPALSKVALALTLGIGFEEPPESLLAISECGRGIVAASSLPFKTALISGNLSTDYPALFDEFLERKEAAARIRPSPFSVEELDRDLRARIQKNDASRALQETLKKIRDLPGYERFLLSPESKDDFAQLSKDCGGALVYLNVSELGSHAVLITPENLKILPLPDLAFDNVVGNVNLLRNEILQGSLRTFAARSRKFQEVLRWLWNTTVHPVLQELGLKGKRREHSLPRLWWIPAGIMAYLPIHAACDRPDHGVFTYAISSYATTLKALSFCQKQSNQTQEEPGDTEEDFYLLAGMPHTPSFSELPMVESELDGVANAINQIVDCVRVTSPTKDTVMEVLPACSHVHFACHGVSDEDSPSNSGIELQHSDNPQMSDRLTVRDLSEIGRQSKRWTSVFLSACSSADTAVHSLVEESLHLTSEFQMLGFPNVVAFCGFAIFISINYFLICFSISIRQHSFYDVFFPFVIL</sequence>
<evidence type="ECO:0000259" key="2">
    <source>
        <dbReference type="Pfam" id="PF12770"/>
    </source>
</evidence>
<keyword evidence="1" id="KW-0472">Membrane</keyword>
<accession>A0A6A6IAH9</accession>
<keyword evidence="4" id="KW-1185">Reference proteome</keyword>
<dbReference type="Proteomes" id="UP000800094">
    <property type="component" value="Unassembled WGS sequence"/>
</dbReference>
<keyword evidence="1" id="KW-1133">Transmembrane helix</keyword>
<reference evidence="3" key="1">
    <citation type="journal article" date="2020" name="Stud. Mycol.">
        <title>101 Dothideomycetes genomes: a test case for predicting lifestyles and emergence of pathogens.</title>
        <authorList>
            <person name="Haridas S."/>
            <person name="Albert R."/>
            <person name="Binder M."/>
            <person name="Bloem J."/>
            <person name="Labutti K."/>
            <person name="Salamov A."/>
            <person name="Andreopoulos B."/>
            <person name="Baker S."/>
            <person name="Barry K."/>
            <person name="Bills G."/>
            <person name="Bluhm B."/>
            <person name="Cannon C."/>
            <person name="Castanera R."/>
            <person name="Culley D."/>
            <person name="Daum C."/>
            <person name="Ezra D."/>
            <person name="Gonzalez J."/>
            <person name="Henrissat B."/>
            <person name="Kuo A."/>
            <person name="Liang C."/>
            <person name="Lipzen A."/>
            <person name="Lutzoni F."/>
            <person name="Magnuson J."/>
            <person name="Mondo S."/>
            <person name="Nolan M."/>
            <person name="Ohm R."/>
            <person name="Pangilinan J."/>
            <person name="Park H.-J."/>
            <person name="Ramirez L."/>
            <person name="Alfaro M."/>
            <person name="Sun H."/>
            <person name="Tritt A."/>
            <person name="Yoshinaga Y."/>
            <person name="Zwiers L.-H."/>
            <person name="Turgeon B."/>
            <person name="Goodwin S."/>
            <person name="Spatafora J."/>
            <person name="Crous P."/>
            <person name="Grigoriev I."/>
        </authorList>
    </citation>
    <scope>NUCLEOTIDE SEQUENCE</scope>
    <source>
        <strain evidence="3">CBS 122368</strain>
    </source>
</reference>
<dbReference type="InterPro" id="IPR024983">
    <property type="entry name" value="CHAT_dom"/>
</dbReference>
<dbReference type="AlphaFoldDB" id="A0A6A6IAH9"/>
<gene>
    <name evidence="3" type="ORF">BU26DRAFT_507125</name>
</gene>
<keyword evidence="1" id="KW-0812">Transmembrane</keyword>
<evidence type="ECO:0000313" key="4">
    <source>
        <dbReference type="Proteomes" id="UP000800094"/>
    </source>
</evidence>
<feature type="domain" description="CHAT" evidence="2">
    <location>
        <begin position="823"/>
        <end position="1057"/>
    </location>
</feature>
<dbReference type="InterPro" id="IPR011990">
    <property type="entry name" value="TPR-like_helical_dom_sf"/>
</dbReference>
<organism evidence="3 4">
    <name type="scientific">Trematosphaeria pertusa</name>
    <dbReference type="NCBI Taxonomy" id="390896"/>
    <lineage>
        <taxon>Eukaryota</taxon>
        <taxon>Fungi</taxon>
        <taxon>Dikarya</taxon>
        <taxon>Ascomycota</taxon>
        <taxon>Pezizomycotina</taxon>
        <taxon>Dothideomycetes</taxon>
        <taxon>Pleosporomycetidae</taxon>
        <taxon>Pleosporales</taxon>
        <taxon>Massarineae</taxon>
        <taxon>Trematosphaeriaceae</taxon>
        <taxon>Trematosphaeria</taxon>
    </lineage>
</organism>
<dbReference type="EMBL" id="ML987198">
    <property type="protein sequence ID" value="KAF2246540.1"/>
    <property type="molecule type" value="Genomic_DNA"/>
</dbReference>
<protein>
    <recommendedName>
        <fullName evidence="2">CHAT domain-containing protein</fullName>
    </recommendedName>
</protein>
<dbReference type="Gene3D" id="1.25.40.10">
    <property type="entry name" value="Tetratricopeptide repeat domain"/>
    <property type="match status" value="1"/>
</dbReference>
<dbReference type="Pfam" id="PF12770">
    <property type="entry name" value="CHAT"/>
    <property type="match status" value="1"/>
</dbReference>
<evidence type="ECO:0000313" key="3">
    <source>
        <dbReference type="EMBL" id="KAF2246540.1"/>
    </source>
</evidence>
<evidence type="ECO:0000256" key="1">
    <source>
        <dbReference type="SAM" id="Phobius"/>
    </source>
</evidence>
<dbReference type="GeneID" id="54580307"/>
<proteinExistence type="predicted"/>
<dbReference type="RefSeq" id="XP_033681544.1">
    <property type="nucleotide sequence ID" value="XM_033826977.1"/>
</dbReference>